<dbReference type="InterPro" id="IPR036188">
    <property type="entry name" value="FAD/NAD-bd_sf"/>
</dbReference>
<dbReference type="PANTHER" id="PTHR13847:SF289">
    <property type="entry name" value="GLYCINE OXIDASE"/>
    <property type="match status" value="1"/>
</dbReference>
<reference evidence="4" key="1">
    <citation type="journal article" date="2019" name="Int. J. Syst. Evol. Microbiol.">
        <title>The Global Catalogue of Microorganisms (GCM) 10K type strain sequencing project: providing services to taxonomists for standard genome sequencing and annotation.</title>
        <authorList>
            <consortium name="The Broad Institute Genomics Platform"/>
            <consortium name="The Broad Institute Genome Sequencing Center for Infectious Disease"/>
            <person name="Wu L."/>
            <person name="Ma J."/>
        </authorList>
    </citation>
    <scope>NUCLEOTIDE SEQUENCE [LARGE SCALE GENOMIC DNA]</scope>
    <source>
        <strain evidence="4">CGMCC 1.12478</strain>
    </source>
</reference>
<keyword evidence="4" id="KW-1185">Reference proteome</keyword>
<evidence type="ECO:0000256" key="1">
    <source>
        <dbReference type="ARBA" id="ARBA00023002"/>
    </source>
</evidence>
<comment type="caution">
    <text evidence="3">The sequence shown here is derived from an EMBL/GenBank/DDBJ whole genome shotgun (WGS) entry which is preliminary data.</text>
</comment>
<dbReference type="Proteomes" id="UP000645462">
    <property type="component" value="Unassembled WGS sequence"/>
</dbReference>
<protein>
    <submittedName>
        <fullName evidence="3">Dehydrogenase</fullName>
    </submittedName>
</protein>
<sequence>MTKHVIVIGAGIVGVSTAIWLRRFGQEVTLVDRDGPGQGTSYGNAGLLAACAMVPVTTPGLITKAPKMLLDPDSPLFLRWSYLPKIAPWLVRYLKHANDRDTRRIASDLTDITADTVDQHYALTEGLAARDYLCKSDYVFAYGTRAEFEKDRYSWDLRREHGFVPTLIEGAAVQEFDPSFGTGITCLAVVKDHGFVTDPGGYVAALAREFEQTGGRIIRATVDDIEAIDGTAPRLITSVGSLEADAVVIASGAWSKSLMTRLGLNIPLESERGYHIVMTNASGGPRAPSMISSGKFVATPMRAGLRCAGIVELGGLEAGPSDAPFALLHRKISEAFPALEFEREETWMGHRPATTDSLPLIGEVRKTGVYTAFGHQHVGLTAGPKTGRLVAGLIADQPSNLNLTPFSPHRFGA</sequence>
<dbReference type="SUPFAM" id="SSF54373">
    <property type="entry name" value="FAD-linked reductases, C-terminal domain"/>
    <property type="match status" value="1"/>
</dbReference>
<dbReference type="RefSeq" id="WP_188480669.1">
    <property type="nucleotide sequence ID" value="NZ_BMFC01000001.1"/>
</dbReference>
<gene>
    <name evidence="3" type="ORF">GCM10011363_08240</name>
</gene>
<dbReference type="SUPFAM" id="SSF51971">
    <property type="entry name" value="Nucleotide-binding domain"/>
    <property type="match status" value="1"/>
</dbReference>
<evidence type="ECO:0000259" key="2">
    <source>
        <dbReference type="Pfam" id="PF01266"/>
    </source>
</evidence>
<dbReference type="Gene3D" id="3.50.50.60">
    <property type="entry name" value="FAD/NAD(P)-binding domain"/>
    <property type="match status" value="2"/>
</dbReference>
<accession>A0ABQ1KE90</accession>
<dbReference type="InterPro" id="IPR006076">
    <property type="entry name" value="FAD-dep_OxRdtase"/>
</dbReference>
<evidence type="ECO:0000313" key="4">
    <source>
        <dbReference type="Proteomes" id="UP000645462"/>
    </source>
</evidence>
<organism evidence="3 4">
    <name type="scientific">Marivita lacus</name>
    <dbReference type="NCBI Taxonomy" id="1323742"/>
    <lineage>
        <taxon>Bacteria</taxon>
        <taxon>Pseudomonadati</taxon>
        <taxon>Pseudomonadota</taxon>
        <taxon>Alphaproteobacteria</taxon>
        <taxon>Rhodobacterales</taxon>
        <taxon>Roseobacteraceae</taxon>
        <taxon>Marivita</taxon>
    </lineage>
</organism>
<dbReference type="EMBL" id="BMFC01000001">
    <property type="protein sequence ID" value="GGB93960.1"/>
    <property type="molecule type" value="Genomic_DNA"/>
</dbReference>
<dbReference type="PANTHER" id="PTHR13847">
    <property type="entry name" value="SARCOSINE DEHYDROGENASE-RELATED"/>
    <property type="match status" value="1"/>
</dbReference>
<keyword evidence="1" id="KW-0560">Oxidoreductase</keyword>
<feature type="domain" description="FAD dependent oxidoreductase" evidence="2">
    <location>
        <begin position="4"/>
        <end position="392"/>
    </location>
</feature>
<dbReference type="Pfam" id="PF01266">
    <property type="entry name" value="DAO"/>
    <property type="match status" value="1"/>
</dbReference>
<name>A0ABQ1KE90_9RHOB</name>
<proteinExistence type="predicted"/>
<evidence type="ECO:0000313" key="3">
    <source>
        <dbReference type="EMBL" id="GGB93960.1"/>
    </source>
</evidence>
<dbReference type="Gene3D" id="3.30.9.10">
    <property type="entry name" value="D-Amino Acid Oxidase, subunit A, domain 2"/>
    <property type="match status" value="1"/>
</dbReference>